<dbReference type="InterPro" id="IPR013839">
    <property type="entry name" value="DNAligase_adenylation"/>
</dbReference>
<evidence type="ECO:0000256" key="8">
    <source>
        <dbReference type="ARBA" id="ARBA00022833"/>
    </source>
</evidence>
<gene>
    <name evidence="15" type="ORF">MARPO_0107s0037</name>
</gene>
<dbReference type="SMART" id="SM00532">
    <property type="entry name" value="LIGANc"/>
    <property type="match status" value="1"/>
</dbReference>
<evidence type="ECO:0000256" key="13">
    <source>
        <dbReference type="SAM" id="MobiDB-lite"/>
    </source>
</evidence>
<proteinExistence type="inferred from homology"/>
<dbReference type="SMART" id="SM00292">
    <property type="entry name" value="BRCT"/>
    <property type="match status" value="1"/>
</dbReference>
<dbReference type="Gene3D" id="1.10.150.20">
    <property type="entry name" value="5' to 3' exonuclease, C-terminal subdomain"/>
    <property type="match status" value="2"/>
</dbReference>
<dbReference type="InterPro" id="IPR036420">
    <property type="entry name" value="BRCT_dom_sf"/>
</dbReference>
<dbReference type="EMBL" id="KZ772779">
    <property type="protein sequence ID" value="PTQ31770.1"/>
    <property type="molecule type" value="Genomic_DNA"/>
</dbReference>
<evidence type="ECO:0000313" key="15">
    <source>
        <dbReference type="EMBL" id="PTQ31770.1"/>
    </source>
</evidence>
<dbReference type="PANTHER" id="PTHR23389:SF9">
    <property type="entry name" value="DNA LIGASE"/>
    <property type="match status" value="1"/>
</dbReference>
<dbReference type="SMART" id="SM00278">
    <property type="entry name" value="HhH1"/>
    <property type="match status" value="3"/>
</dbReference>
<dbReference type="Gene3D" id="1.10.287.610">
    <property type="entry name" value="Helix hairpin bin"/>
    <property type="match status" value="1"/>
</dbReference>
<dbReference type="PANTHER" id="PTHR23389">
    <property type="entry name" value="CHROMOSOME TRANSMISSION FIDELITY FACTOR 18"/>
    <property type="match status" value="1"/>
</dbReference>
<dbReference type="Pfam" id="PF14520">
    <property type="entry name" value="HHH_5"/>
    <property type="match status" value="1"/>
</dbReference>
<dbReference type="GO" id="GO:0006260">
    <property type="term" value="P:DNA replication"/>
    <property type="evidence" value="ECO:0007669"/>
    <property type="project" value="UniProtKB-KW"/>
</dbReference>
<dbReference type="CDD" id="cd00114">
    <property type="entry name" value="LIGANc"/>
    <property type="match status" value="1"/>
</dbReference>
<reference evidence="16" key="1">
    <citation type="journal article" date="2017" name="Cell">
        <title>Insights into land plant evolution garnered from the Marchantia polymorpha genome.</title>
        <authorList>
            <person name="Bowman J.L."/>
            <person name="Kohchi T."/>
            <person name="Yamato K.T."/>
            <person name="Jenkins J."/>
            <person name="Shu S."/>
            <person name="Ishizaki K."/>
            <person name="Yamaoka S."/>
            <person name="Nishihama R."/>
            <person name="Nakamura Y."/>
            <person name="Berger F."/>
            <person name="Adam C."/>
            <person name="Aki S.S."/>
            <person name="Althoff F."/>
            <person name="Araki T."/>
            <person name="Arteaga-Vazquez M.A."/>
            <person name="Balasubrmanian S."/>
            <person name="Barry K."/>
            <person name="Bauer D."/>
            <person name="Boehm C.R."/>
            <person name="Briginshaw L."/>
            <person name="Caballero-Perez J."/>
            <person name="Catarino B."/>
            <person name="Chen F."/>
            <person name="Chiyoda S."/>
            <person name="Chovatia M."/>
            <person name="Davies K.M."/>
            <person name="Delmans M."/>
            <person name="Demura T."/>
            <person name="Dierschke T."/>
            <person name="Dolan L."/>
            <person name="Dorantes-Acosta A.E."/>
            <person name="Eklund D.M."/>
            <person name="Florent S.N."/>
            <person name="Flores-Sandoval E."/>
            <person name="Fujiyama A."/>
            <person name="Fukuzawa H."/>
            <person name="Galik B."/>
            <person name="Grimanelli D."/>
            <person name="Grimwood J."/>
            <person name="Grossniklaus U."/>
            <person name="Hamada T."/>
            <person name="Haseloff J."/>
            <person name="Hetherington A.J."/>
            <person name="Higo A."/>
            <person name="Hirakawa Y."/>
            <person name="Hundley H.N."/>
            <person name="Ikeda Y."/>
            <person name="Inoue K."/>
            <person name="Inoue S.I."/>
            <person name="Ishida S."/>
            <person name="Jia Q."/>
            <person name="Kakita M."/>
            <person name="Kanazawa T."/>
            <person name="Kawai Y."/>
            <person name="Kawashima T."/>
            <person name="Kennedy M."/>
            <person name="Kinose K."/>
            <person name="Kinoshita T."/>
            <person name="Kohara Y."/>
            <person name="Koide E."/>
            <person name="Komatsu K."/>
            <person name="Kopischke S."/>
            <person name="Kubo M."/>
            <person name="Kyozuka J."/>
            <person name="Lagercrantz U."/>
            <person name="Lin S.S."/>
            <person name="Lindquist E."/>
            <person name="Lipzen A.M."/>
            <person name="Lu C.W."/>
            <person name="De Luna E."/>
            <person name="Martienssen R.A."/>
            <person name="Minamino N."/>
            <person name="Mizutani M."/>
            <person name="Mizutani M."/>
            <person name="Mochizuki N."/>
            <person name="Monte I."/>
            <person name="Mosher R."/>
            <person name="Nagasaki H."/>
            <person name="Nakagami H."/>
            <person name="Naramoto S."/>
            <person name="Nishitani K."/>
            <person name="Ohtani M."/>
            <person name="Okamoto T."/>
            <person name="Okumura M."/>
            <person name="Phillips J."/>
            <person name="Pollak B."/>
            <person name="Reinders A."/>
            <person name="Rovekamp M."/>
            <person name="Sano R."/>
            <person name="Sawa S."/>
            <person name="Schmid M.W."/>
            <person name="Shirakawa M."/>
            <person name="Solano R."/>
            <person name="Spunde A."/>
            <person name="Suetsugu N."/>
            <person name="Sugano S."/>
            <person name="Sugiyama A."/>
            <person name="Sun R."/>
            <person name="Suzuki Y."/>
            <person name="Takenaka M."/>
            <person name="Takezawa D."/>
            <person name="Tomogane H."/>
            <person name="Tsuzuki M."/>
            <person name="Ueda T."/>
            <person name="Umeda M."/>
            <person name="Ward J.M."/>
            <person name="Watanabe Y."/>
            <person name="Yazaki K."/>
            <person name="Yokoyama R."/>
            <person name="Yoshitake Y."/>
            <person name="Yotsui I."/>
            <person name="Zachgo S."/>
            <person name="Schmutz J."/>
        </authorList>
    </citation>
    <scope>NUCLEOTIDE SEQUENCE [LARGE SCALE GENOMIC DNA]</scope>
    <source>
        <strain evidence="16">Tak-1</strain>
    </source>
</reference>
<comment type="function">
    <text evidence="2">DNA ligase that catalyzes the formation of phosphodiester linkages between 5'-phosphoryl and 3'-hydroxyl groups in double-stranded DNA using NAD as a coenzyme and as the energy source for the reaction. It is essential for DNA replication and repair of damaged DNA.</text>
</comment>
<dbReference type="GO" id="GO:0003911">
    <property type="term" value="F:DNA ligase (NAD+) activity"/>
    <property type="evidence" value="ECO:0007669"/>
    <property type="project" value="UniProtKB-EC"/>
</dbReference>
<dbReference type="EC" id="6.5.1.2" evidence="3"/>
<keyword evidence="16" id="KW-1185">Reference proteome</keyword>
<dbReference type="OrthoDB" id="446168at2759"/>
<dbReference type="InterPro" id="IPR001357">
    <property type="entry name" value="BRCT_dom"/>
</dbReference>
<dbReference type="InterPro" id="IPR004150">
    <property type="entry name" value="NAD_DNA_ligase_OB"/>
</dbReference>
<dbReference type="InterPro" id="IPR013840">
    <property type="entry name" value="DNAligase_N"/>
</dbReference>
<feature type="domain" description="BRCT" evidence="14">
    <location>
        <begin position="984"/>
        <end position="1064"/>
    </location>
</feature>
<evidence type="ECO:0000256" key="10">
    <source>
        <dbReference type="ARBA" id="ARBA00023027"/>
    </source>
</evidence>
<keyword evidence="11" id="KW-0234">DNA repair</keyword>
<evidence type="ECO:0000256" key="5">
    <source>
        <dbReference type="ARBA" id="ARBA00022705"/>
    </source>
</evidence>
<dbReference type="InterPro" id="IPR001679">
    <property type="entry name" value="DNA_ligase"/>
</dbReference>
<dbReference type="GO" id="GO:0003677">
    <property type="term" value="F:DNA binding"/>
    <property type="evidence" value="ECO:0007669"/>
    <property type="project" value="InterPro"/>
</dbReference>
<dbReference type="PROSITE" id="PS50172">
    <property type="entry name" value="BRCT"/>
    <property type="match status" value="1"/>
</dbReference>
<dbReference type="NCBIfam" id="NF005932">
    <property type="entry name" value="PRK07956.1"/>
    <property type="match status" value="1"/>
</dbReference>
<dbReference type="InterPro" id="IPR018239">
    <property type="entry name" value="DNA_ligase_AS"/>
</dbReference>
<dbReference type="Pfam" id="PF03120">
    <property type="entry name" value="OB_DNA_ligase"/>
    <property type="match status" value="1"/>
</dbReference>
<dbReference type="GO" id="GO:0046872">
    <property type="term" value="F:metal ion binding"/>
    <property type="evidence" value="ECO:0007669"/>
    <property type="project" value="UniProtKB-KW"/>
</dbReference>
<dbReference type="SUPFAM" id="SSF52113">
    <property type="entry name" value="BRCT domain"/>
    <property type="match status" value="1"/>
</dbReference>
<dbReference type="Gramene" id="Mp1g29220.1">
    <property type="protein sequence ID" value="Mp1g29220.1.cds"/>
    <property type="gene ID" value="Mp1g29220"/>
</dbReference>
<protein>
    <recommendedName>
        <fullName evidence="3">DNA ligase (NAD(+))</fullName>
        <ecNumber evidence="3">6.5.1.2</ecNumber>
    </recommendedName>
</protein>
<keyword evidence="9" id="KW-0460">Magnesium</keyword>
<accession>A0A2R6WD39</accession>
<dbReference type="InterPro" id="IPR012340">
    <property type="entry name" value="NA-bd_OB-fold"/>
</dbReference>
<dbReference type="Pfam" id="PF12826">
    <property type="entry name" value="HHH_2"/>
    <property type="match status" value="1"/>
</dbReference>
<comment type="catalytic activity">
    <reaction evidence="12">
        <text>NAD(+) + (deoxyribonucleotide)n-3'-hydroxyl + 5'-phospho-(deoxyribonucleotide)m = (deoxyribonucleotide)n+m + AMP + beta-nicotinamide D-nucleotide.</text>
        <dbReference type="EC" id="6.5.1.2"/>
    </reaction>
</comment>
<evidence type="ECO:0000256" key="9">
    <source>
        <dbReference type="ARBA" id="ARBA00022842"/>
    </source>
</evidence>
<evidence type="ECO:0000256" key="12">
    <source>
        <dbReference type="ARBA" id="ARBA00034005"/>
    </source>
</evidence>
<feature type="region of interest" description="Disordered" evidence="13">
    <location>
        <begin position="77"/>
        <end position="98"/>
    </location>
</feature>
<comment type="cofactor">
    <cofactor evidence="1">
        <name>Mg(2+)</name>
        <dbReference type="ChEBI" id="CHEBI:18420"/>
    </cofactor>
</comment>
<evidence type="ECO:0000313" key="16">
    <source>
        <dbReference type="Proteomes" id="UP000244005"/>
    </source>
</evidence>
<dbReference type="Pfam" id="PF00533">
    <property type="entry name" value="BRCT"/>
    <property type="match status" value="1"/>
</dbReference>
<evidence type="ECO:0000256" key="6">
    <source>
        <dbReference type="ARBA" id="ARBA00022723"/>
    </source>
</evidence>
<keyword evidence="10" id="KW-0520">NAD</keyword>
<evidence type="ECO:0000256" key="11">
    <source>
        <dbReference type="ARBA" id="ARBA00023204"/>
    </source>
</evidence>
<dbReference type="GO" id="GO:0006281">
    <property type="term" value="P:DNA repair"/>
    <property type="evidence" value="ECO:0007669"/>
    <property type="project" value="UniProtKB-KW"/>
</dbReference>
<evidence type="ECO:0000259" key="14">
    <source>
        <dbReference type="PROSITE" id="PS50172"/>
    </source>
</evidence>
<evidence type="ECO:0000256" key="1">
    <source>
        <dbReference type="ARBA" id="ARBA00001946"/>
    </source>
</evidence>
<dbReference type="Gene3D" id="3.30.470.30">
    <property type="entry name" value="DNA ligase/mRNA capping enzyme"/>
    <property type="match status" value="1"/>
</dbReference>
<dbReference type="SUPFAM" id="SSF47781">
    <property type="entry name" value="RuvA domain 2-like"/>
    <property type="match status" value="1"/>
</dbReference>
<dbReference type="AlphaFoldDB" id="A0A2R6WD39"/>
<dbReference type="Proteomes" id="UP000244005">
    <property type="component" value="Unassembled WGS sequence"/>
</dbReference>
<feature type="region of interest" description="Disordered" evidence="13">
    <location>
        <begin position="298"/>
        <end position="326"/>
    </location>
</feature>
<dbReference type="OMA" id="HDVEHEI"/>
<dbReference type="InterPro" id="IPR003583">
    <property type="entry name" value="Hlx-hairpin-Hlx_DNA-bd_motif"/>
</dbReference>
<feature type="compositionally biased region" description="Basic and acidic residues" evidence="13">
    <location>
        <begin position="310"/>
        <end position="325"/>
    </location>
</feature>
<name>A0A2R6WD39_MARPO</name>
<keyword evidence="4" id="KW-0436">Ligase</keyword>
<dbReference type="Gene3D" id="2.40.50.140">
    <property type="entry name" value="Nucleic acid-binding proteins"/>
    <property type="match status" value="1"/>
</dbReference>
<organism evidence="15 16">
    <name type="scientific">Marchantia polymorpha</name>
    <name type="common">Common liverwort</name>
    <name type="synonym">Marchantia aquatica</name>
    <dbReference type="NCBI Taxonomy" id="3197"/>
    <lineage>
        <taxon>Eukaryota</taxon>
        <taxon>Viridiplantae</taxon>
        <taxon>Streptophyta</taxon>
        <taxon>Embryophyta</taxon>
        <taxon>Marchantiophyta</taxon>
        <taxon>Marchantiopsida</taxon>
        <taxon>Marchantiidae</taxon>
        <taxon>Marchantiales</taxon>
        <taxon>Marchantiaceae</taxon>
        <taxon>Marchantia</taxon>
    </lineage>
</organism>
<evidence type="ECO:0000256" key="7">
    <source>
        <dbReference type="ARBA" id="ARBA00022763"/>
    </source>
</evidence>
<evidence type="ECO:0000256" key="4">
    <source>
        <dbReference type="ARBA" id="ARBA00022598"/>
    </source>
</evidence>
<dbReference type="CDD" id="cd17748">
    <property type="entry name" value="BRCT_DNA_ligase_like"/>
    <property type="match status" value="1"/>
</dbReference>
<evidence type="ECO:0000256" key="2">
    <source>
        <dbReference type="ARBA" id="ARBA00004067"/>
    </source>
</evidence>
<dbReference type="PROSITE" id="PS01055">
    <property type="entry name" value="DNA_LIGASE_N1"/>
    <property type="match status" value="1"/>
</dbReference>
<dbReference type="Pfam" id="PF01653">
    <property type="entry name" value="DNA_ligase_aden"/>
    <property type="match status" value="1"/>
</dbReference>
<dbReference type="InterPro" id="IPR041663">
    <property type="entry name" value="DisA/LigA_HHH"/>
</dbReference>
<keyword evidence="7" id="KW-0227">DNA damage</keyword>
<dbReference type="Gene3D" id="3.40.50.10190">
    <property type="entry name" value="BRCT domain"/>
    <property type="match status" value="1"/>
</dbReference>
<dbReference type="Gene3D" id="6.20.10.30">
    <property type="match status" value="1"/>
</dbReference>
<sequence length="1064" mass="115445">MHRAVGRYQGWKISNYLVGLSRNPGIHLSDGPGSFMQGISCAKSPHSRVNTKYFYPMESVVFKQSIPVSRNKAVGATAERGVGSSKAPLQVGRNGTRNRVGAKSVGGRCLSSKRLMESAFQVLRDLRKDNFSLGLFRLGRSAASEKNLLSSNAREHSGEAEFEWSAALWEAEVSSTEDEICSKSSSGIGQINPAEIPLNVFTDSASRVAPGAIEDARDPPPSNALEAQGSDRNLAEIVNSKEKPSELSQFSTTCIIDPDNHIQEEAVVEESTNMSESYLKGSPSSDVGDFQQSIEEVVTSSSRDFTEDDGLVRSSDRREGSEIHSESLALESVGEIDEVEQVERLKKLREAVAHHAYQYNTLDDPQISDSAFDALVREMKEAEASFSNGNDSEHPVIGAPPSPAMPKVQHSVPMLSLASVQKEEELVSWHQRLQQKLGPDEISLQWVVEPKVDGLALSLLYEDGKLVRASTRGNGFEGEDVTLNAQNVSNIPQVLPGSHSSFSTIEVRGEIYMPLKQFEEINSSKVQAGEKPFANPRNAAAGSMRLLSPQKVDHRPLSFVAYNIAKISFTEPGTDVPKSSLSTPSSQWEALKLLNTLGFFVNEDNQIFNTFESALEYAKSWRNSRAGLGYEADGVVFKLNDGATQVLLGDIGGNPRWAVAWKFAATEVVTVLEGIELTVGRSGVIVPNARLKPVELGGVSIRRATLHNFKNVKNLGLCEGDHVIVQRAGDVIPQVVQALVELRPVGAQTWSSPTQCPSCGSELKEEPSKAMVFCQNANCLSRRSRQVEHFAKSLINGLGPKILTQLQEEGLVADPADLYTLSEEALSNVPRFGKKSAKKLLGAIEESKLKQDWEFIAALGIPRVGVGISRRLAEHFGGLQGLLSASDEDILSVPGIGEQTLKAVFDWCRCESNIGLVSKLLAAGCARAPSYLQSQGVLKSLNIANNAKQDSIGMGTYDQHDEDVETVAGNENSEESRAAAELNVSQQKLLGKIVVITGNFGSKDREYMQALVRLYGGKVRSSVTSKTSFVLAGENPGGNKISACKELGIEILDWEKFQSLLGTS</sequence>
<keyword evidence="8" id="KW-0862">Zinc</keyword>
<feature type="region of interest" description="Disordered" evidence="13">
    <location>
        <begin position="211"/>
        <end position="233"/>
    </location>
</feature>
<keyword evidence="5" id="KW-0235">DNA replication</keyword>
<dbReference type="InterPro" id="IPR010994">
    <property type="entry name" value="RuvA_2-like"/>
</dbReference>
<keyword evidence="6" id="KW-0479">Metal-binding</keyword>
<dbReference type="SUPFAM" id="SSF56091">
    <property type="entry name" value="DNA ligase/mRNA capping enzyme, catalytic domain"/>
    <property type="match status" value="1"/>
</dbReference>
<dbReference type="HAMAP" id="MF_01588">
    <property type="entry name" value="DNA_ligase_A"/>
    <property type="match status" value="1"/>
</dbReference>
<dbReference type="SUPFAM" id="SSF50249">
    <property type="entry name" value="Nucleic acid-binding proteins"/>
    <property type="match status" value="1"/>
</dbReference>
<evidence type="ECO:0000256" key="3">
    <source>
        <dbReference type="ARBA" id="ARBA00012722"/>
    </source>
</evidence>
<dbReference type="NCBIfam" id="TIGR00575">
    <property type="entry name" value="dnlj"/>
    <property type="match status" value="1"/>
</dbReference>